<protein>
    <recommendedName>
        <fullName evidence="8">Isoprenylcysteine carboxyl methyltransferase (ICMT) family protein</fullName>
    </recommendedName>
</protein>
<dbReference type="AlphaFoldDB" id="M1NA21"/>
<evidence type="ECO:0000256" key="3">
    <source>
        <dbReference type="ARBA" id="ARBA00022989"/>
    </source>
</evidence>
<gene>
    <name evidence="6" type="ordered locus">UWK_00117</name>
</gene>
<accession>M1NA21</accession>
<keyword evidence="2 5" id="KW-0812">Transmembrane</keyword>
<feature type="transmembrane region" description="Helical" evidence="5">
    <location>
        <begin position="58"/>
        <end position="80"/>
    </location>
</feature>
<dbReference type="PATRIC" id="fig|1167006.5.peg.129"/>
<proteinExistence type="predicted"/>
<sequence>MTRIILFTVGTLFFLYVSRRSLLNPKTHGFYRFFVFEGNLVLVLLNHPYWFVDPSSPLHILSWLLLAVSISFIVQALIMLKKRGGHGDRPGTPENHAFENTVNVVDTGLYRYIRHPMYSSLLFLGWGACLKNTTPLTLGLVLGVSAFLFLAARVEEQENIRFFGSSYRAYMKRSRMFVPWFL</sequence>
<dbReference type="KEGG" id="dsf:UWK_00117"/>
<dbReference type="Gene3D" id="1.20.120.1630">
    <property type="match status" value="1"/>
</dbReference>
<feature type="transmembrane region" description="Helical" evidence="5">
    <location>
        <begin position="29"/>
        <end position="46"/>
    </location>
</feature>
<keyword evidence="4 5" id="KW-0472">Membrane</keyword>
<name>M1NA21_DESSD</name>
<evidence type="ECO:0000256" key="2">
    <source>
        <dbReference type="ARBA" id="ARBA00022692"/>
    </source>
</evidence>
<dbReference type="Proteomes" id="UP000011721">
    <property type="component" value="Chromosome"/>
</dbReference>
<comment type="subcellular location">
    <subcellularLocation>
        <location evidence="1">Endomembrane system</location>
        <topology evidence="1">Multi-pass membrane protein</topology>
    </subcellularLocation>
</comment>
<evidence type="ECO:0000313" key="6">
    <source>
        <dbReference type="EMBL" id="AGF76704.1"/>
    </source>
</evidence>
<dbReference type="EMBL" id="CP003985">
    <property type="protein sequence ID" value="AGF76704.1"/>
    <property type="molecule type" value="Genomic_DNA"/>
</dbReference>
<dbReference type="HOGENOM" id="CLU_1467026_0_0_7"/>
<dbReference type="GO" id="GO:0012505">
    <property type="term" value="C:endomembrane system"/>
    <property type="evidence" value="ECO:0007669"/>
    <property type="project" value="UniProtKB-SubCell"/>
</dbReference>
<dbReference type="OrthoDB" id="5417332at2"/>
<keyword evidence="3 5" id="KW-1133">Transmembrane helix</keyword>
<evidence type="ECO:0008006" key="8">
    <source>
        <dbReference type="Google" id="ProtNLM"/>
    </source>
</evidence>
<evidence type="ECO:0000313" key="7">
    <source>
        <dbReference type="Proteomes" id="UP000011721"/>
    </source>
</evidence>
<organism evidence="6 7">
    <name type="scientific">Desulfocapsa sulfexigens (strain DSM 10523 / SB164P1)</name>
    <dbReference type="NCBI Taxonomy" id="1167006"/>
    <lineage>
        <taxon>Bacteria</taxon>
        <taxon>Pseudomonadati</taxon>
        <taxon>Thermodesulfobacteriota</taxon>
        <taxon>Desulfobulbia</taxon>
        <taxon>Desulfobulbales</taxon>
        <taxon>Desulfocapsaceae</taxon>
        <taxon>Desulfocapsa</taxon>
    </lineage>
</organism>
<dbReference type="InterPro" id="IPR007318">
    <property type="entry name" value="Phopholipid_MeTrfase"/>
</dbReference>
<reference evidence="7" key="1">
    <citation type="journal article" date="2013" name="Stand. Genomic Sci.">
        <title>Complete genome sequence of Desulfocapsa sulfexigens, a marine deltaproteobacterium specialized in disproportionating inorganic sulfur compounds.</title>
        <authorList>
            <person name="Finster K.W."/>
            <person name="Kjeldsen K.U."/>
            <person name="Kube M."/>
            <person name="Reinhardt R."/>
            <person name="Mussmann M."/>
            <person name="Amann R."/>
            <person name="Schreiber L."/>
        </authorList>
    </citation>
    <scope>NUCLEOTIDE SEQUENCE [LARGE SCALE GENOMIC DNA]</scope>
    <source>
        <strain evidence="7">DSM 10523 / SB164P1</strain>
    </source>
</reference>
<dbReference type="eggNOG" id="COG2020">
    <property type="taxonomic scope" value="Bacteria"/>
</dbReference>
<dbReference type="STRING" id="1167006.UWK_00117"/>
<dbReference type="RefSeq" id="WP_015402403.1">
    <property type="nucleotide sequence ID" value="NC_020304.1"/>
</dbReference>
<dbReference type="Pfam" id="PF04191">
    <property type="entry name" value="PEMT"/>
    <property type="match status" value="1"/>
</dbReference>
<evidence type="ECO:0000256" key="5">
    <source>
        <dbReference type="SAM" id="Phobius"/>
    </source>
</evidence>
<evidence type="ECO:0000256" key="1">
    <source>
        <dbReference type="ARBA" id="ARBA00004127"/>
    </source>
</evidence>
<keyword evidence="7" id="KW-1185">Reference proteome</keyword>
<evidence type="ECO:0000256" key="4">
    <source>
        <dbReference type="ARBA" id="ARBA00023136"/>
    </source>
</evidence>